<evidence type="ECO:0000256" key="2">
    <source>
        <dbReference type="ARBA" id="ARBA00022734"/>
    </source>
</evidence>
<feature type="domain" description="Jacalin-type lectin" evidence="3">
    <location>
        <begin position="23"/>
        <end position="166"/>
    </location>
</feature>
<dbReference type="PANTHER" id="PTHR33589:SF3">
    <property type="entry name" value="ZYMOGEN GRANULE MEMBRANE PROTEIN 16-LIKE"/>
    <property type="match status" value="1"/>
</dbReference>
<dbReference type="RefSeq" id="XP_035663912.1">
    <property type="nucleotide sequence ID" value="XM_035808019.1"/>
</dbReference>
<accession>A0A9J7HSZ5</accession>
<dbReference type="OrthoDB" id="581739at2759"/>
<evidence type="ECO:0000259" key="3">
    <source>
        <dbReference type="PROSITE" id="PS51752"/>
    </source>
</evidence>
<dbReference type="PANTHER" id="PTHR33589">
    <property type="entry name" value="OS11G0524900 PROTEIN"/>
    <property type="match status" value="1"/>
</dbReference>
<dbReference type="InterPro" id="IPR001229">
    <property type="entry name" value="Jacalin-like_lectin_dom"/>
</dbReference>
<proteinExistence type="predicted"/>
<dbReference type="GO" id="GO:0030246">
    <property type="term" value="F:carbohydrate binding"/>
    <property type="evidence" value="ECO:0007669"/>
    <property type="project" value="UniProtKB-KW"/>
</dbReference>
<dbReference type="KEGG" id="bfo:118407542"/>
<dbReference type="Pfam" id="PF01419">
    <property type="entry name" value="Jacalin"/>
    <property type="match status" value="1"/>
</dbReference>
<evidence type="ECO:0000313" key="5">
    <source>
        <dbReference type="RefSeq" id="XP_035663912.1"/>
    </source>
</evidence>
<reference evidence="5" key="1">
    <citation type="submission" date="2025-08" db="UniProtKB">
        <authorList>
            <consortium name="RefSeq"/>
        </authorList>
    </citation>
    <scope>IDENTIFICATION</scope>
    <source>
        <strain evidence="5">S238N-H82</strain>
        <tissue evidence="5">Testes</tissue>
    </source>
</reference>
<keyword evidence="4" id="KW-1185">Reference proteome</keyword>
<keyword evidence="2" id="KW-0430">Lectin</keyword>
<evidence type="ECO:0000313" key="4">
    <source>
        <dbReference type="Proteomes" id="UP000001554"/>
    </source>
</evidence>
<keyword evidence="1" id="KW-0732">Signal</keyword>
<dbReference type="GeneID" id="118407542"/>
<name>A0A9J7HSZ5_BRAFL</name>
<sequence length="166" mass="18551">MASALHVRGENPWGYPDHWYRNVHASRAYGGSGGSPFSDRSYEQARIVTISVWSGNPDYIHAIQVTYGRRTAAKHGGNGGTRHDFEVRVNQGEKITEVRLRVGWHVDRIGFKTNHGRDLGAVGGMGGKYHVVRPPFIEGWTLGCYLVSIEGRAGAYVDQLTFYWKC</sequence>
<organism evidence="4 5">
    <name type="scientific">Branchiostoma floridae</name>
    <name type="common">Florida lancelet</name>
    <name type="synonym">Amphioxus</name>
    <dbReference type="NCBI Taxonomy" id="7739"/>
    <lineage>
        <taxon>Eukaryota</taxon>
        <taxon>Metazoa</taxon>
        <taxon>Chordata</taxon>
        <taxon>Cephalochordata</taxon>
        <taxon>Leptocardii</taxon>
        <taxon>Amphioxiformes</taxon>
        <taxon>Branchiostomatidae</taxon>
        <taxon>Branchiostoma</taxon>
    </lineage>
</organism>
<dbReference type="InterPro" id="IPR052321">
    <property type="entry name" value="PolyBind_ProtTraffic"/>
</dbReference>
<dbReference type="InterPro" id="IPR036404">
    <property type="entry name" value="Jacalin-like_lectin_dom_sf"/>
</dbReference>
<protein>
    <submittedName>
        <fullName evidence="5">Griffithsin-like</fullName>
    </submittedName>
</protein>
<dbReference type="Gene3D" id="2.100.10.30">
    <property type="entry name" value="Jacalin-like lectin domain"/>
    <property type="match status" value="1"/>
</dbReference>
<gene>
    <name evidence="5" type="primary">LOC118407542</name>
</gene>
<dbReference type="Proteomes" id="UP000001554">
    <property type="component" value="Unplaced"/>
</dbReference>
<dbReference type="SUPFAM" id="SSF51101">
    <property type="entry name" value="Mannose-binding lectins"/>
    <property type="match status" value="1"/>
</dbReference>
<evidence type="ECO:0000256" key="1">
    <source>
        <dbReference type="ARBA" id="ARBA00022729"/>
    </source>
</evidence>
<dbReference type="SMART" id="SM00915">
    <property type="entry name" value="Jacalin"/>
    <property type="match status" value="1"/>
</dbReference>
<dbReference type="AlphaFoldDB" id="A0A9J7HSZ5"/>
<dbReference type="PROSITE" id="PS51752">
    <property type="entry name" value="JACALIN_LECTIN"/>
    <property type="match status" value="1"/>
</dbReference>